<dbReference type="EMBL" id="HACA01021307">
    <property type="protein sequence ID" value="CDW38668.1"/>
    <property type="molecule type" value="Transcribed_RNA"/>
</dbReference>
<accession>A0A0K2UKA8</accession>
<protein>
    <submittedName>
        <fullName evidence="1">Uncharacterized protein</fullName>
    </submittedName>
</protein>
<evidence type="ECO:0000313" key="1">
    <source>
        <dbReference type="EMBL" id="CDW38668.1"/>
    </source>
</evidence>
<proteinExistence type="predicted"/>
<name>A0A0K2UKA8_LEPSM</name>
<dbReference type="AlphaFoldDB" id="A0A0K2UKA8"/>
<reference evidence="1" key="1">
    <citation type="submission" date="2014-05" db="EMBL/GenBank/DDBJ databases">
        <authorList>
            <person name="Chronopoulou M."/>
        </authorList>
    </citation>
    <scope>NUCLEOTIDE SEQUENCE</scope>
    <source>
        <tissue evidence="1">Whole organism</tissue>
    </source>
</reference>
<sequence length="111" mass="12733">MFFLRTSPKAKKYLKLDAVPTITSVFKTETDHTYGMKAHFASGEEIDFVASPGDMIQEVSKMAHLYLDMIGEVQVESLCHECHDYLHKIKELDITITLIKKTIKLMKKRGK</sequence>
<organism evidence="1">
    <name type="scientific">Lepeophtheirus salmonis</name>
    <name type="common">Salmon louse</name>
    <name type="synonym">Caligus salmonis</name>
    <dbReference type="NCBI Taxonomy" id="72036"/>
    <lineage>
        <taxon>Eukaryota</taxon>
        <taxon>Metazoa</taxon>
        <taxon>Ecdysozoa</taxon>
        <taxon>Arthropoda</taxon>
        <taxon>Crustacea</taxon>
        <taxon>Multicrustacea</taxon>
        <taxon>Hexanauplia</taxon>
        <taxon>Copepoda</taxon>
        <taxon>Siphonostomatoida</taxon>
        <taxon>Caligidae</taxon>
        <taxon>Lepeophtheirus</taxon>
    </lineage>
</organism>